<proteinExistence type="predicted"/>
<dbReference type="AlphaFoldDB" id="A0AA47MZY0"/>
<sequence>MKEPELIAAAILLPRFRTSWTTEENILNAGLDYIRHHLDTDLDDVTSTTSSPSDEDDFFASMELGKSQVWIYSTPFLTSRSCHSKSTQVFLHLQPERLVGHAGLLFTAKRSQLHCKNLESQLLLKVNSDITE</sequence>
<gene>
    <name evidence="1" type="ORF">N1851_009976</name>
</gene>
<organism evidence="1 2">
    <name type="scientific">Merluccius polli</name>
    <name type="common">Benguela hake</name>
    <name type="synonym">Merluccius cadenati</name>
    <dbReference type="NCBI Taxonomy" id="89951"/>
    <lineage>
        <taxon>Eukaryota</taxon>
        <taxon>Metazoa</taxon>
        <taxon>Chordata</taxon>
        <taxon>Craniata</taxon>
        <taxon>Vertebrata</taxon>
        <taxon>Euteleostomi</taxon>
        <taxon>Actinopterygii</taxon>
        <taxon>Neopterygii</taxon>
        <taxon>Teleostei</taxon>
        <taxon>Neoteleostei</taxon>
        <taxon>Acanthomorphata</taxon>
        <taxon>Zeiogadaria</taxon>
        <taxon>Gadariae</taxon>
        <taxon>Gadiformes</taxon>
        <taxon>Gadoidei</taxon>
        <taxon>Merlucciidae</taxon>
        <taxon>Merluccius</taxon>
    </lineage>
</organism>
<accession>A0AA47MZY0</accession>
<evidence type="ECO:0000313" key="1">
    <source>
        <dbReference type="EMBL" id="KAK0149305.1"/>
    </source>
</evidence>
<dbReference type="EMBL" id="JAOPHQ010001789">
    <property type="protein sequence ID" value="KAK0149305.1"/>
    <property type="molecule type" value="Genomic_DNA"/>
</dbReference>
<evidence type="ECO:0000313" key="2">
    <source>
        <dbReference type="Proteomes" id="UP001174136"/>
    </source>
</evidence>
<keyword evidence="2" id="KW-1185">Reference proteome</keyword>
<name>A0AA47MZY0_MERPO</name>
<reference evidence="1" key="1">
    <citation type="journal article" date="2023" name="Front. Mar. Sci.">
        <title>A new Merluccius polli reference genome to investigate the effects of global change in West African waters.</title>
        <authorList>
            <person name="Mateo J.L."/>
            <person name="Blanco-Fernandez C."/>
            <person name="Garcia-Vazquez E."/>
            <person name="Machado-Schiaffino G."/>
        </authorList>
    </citation>
    <scope>NUCLEOTIDE SEQUENCE</scope>
    <source>
        <strain evidence="1">C29</strain>
        <tissue evidence="1">Fin</tissue>
    </source>
</reference>
<dbReference type="Proteomes" id="UP001174136">
    <property type="component" value="Unassembled WGS sequence"/>
</dbReference>
<comment type="caution">
    <text evidence="1">The sequence shown here is derived from an EMBL/GenBank/DDBJ whole genome shotgun (WGS) entry which is preliminary data.</text>
</comment>
<protein>
    <submittedName>
        <fullName evidence="1">Uncharacterized protein</fullName>
    </submittedName>
</protein>